<protein>
    <submittedName>
        <fullName evidence="2">PhzF family phenazine biosynthesis protein</fullName>
    </submittedName>
</protein>
<evidence type="ECO:0000313" key="2">
    <source>
        <dbReference type="EMBL" id="MCC6072695.1"/>
    </source>
</evidence>
<dbReference type="Pfam" id="PF02567">
    <property type="entry name" value="PhzC-PhzF"/>
    <property type="match status" value="1"/>
</dbReference>
<keyword evidence="3" id="KW-1185">Reference proteome</keyword>
<evidence type="ECO:0000256" key="1">
    <source>
        <dbReference type="ARBA" id="ARBA00008270"/>
    </source>
</evidence>
<dbReference type="PANTHER" id="PTHR13774">
    <property type="entry name" value="PHENAZINE BIOSYNTHESIS PROTEIN"/>
    <property type="match status" value="1"/>
</dbReference>
<name>A0ABS8IVN8_9BURK</name>
<dbReference type="RefSeq" id="WP_229433676.1">
    <property type="nucleotide sequence ID" value="NZ_JAJHPV010000020.1"/>
</dbReference>
<organism evidence="2 3">
    <name type="scientific">Massilia agrisoli</name>
    <dbReference type="NCBI Taxonomy" id="2892444"/>
    <lineage>
        <taxon>Bacteria</taxon>
        <taxon>Pseudomonadati</taxon>
        <taxon>Pseudomonadota</taxon>
        <taxon>Betaproteobacteria</taxon>
        <taxon>Burkholderiales</taxon>
        <taxon>Oxalobacteraceae</taxon>
        <taxon>Telluria group</taxon>
        <taxon>Massilia</taxon>
    </lineage>
</organism>
<dbReference type="PANTHER" id="PTHR13774:SF32">
    <property type="entry name" value="ANTISENSE-ENHANCING SEQUENCE 1"/>
    <property type="match status" value="1"/>
</dbReference>
<dbReference type="Gene3D" id="3.10.310.10">
    <property type="entry name" value="Diaminopimelate Epimerase, Chain A, domain 1"/>
    <property type="match status" value="2"/>
</dbReference>
<dbReference type="SUPFAM" id="SSF54506">
    <property type="entry name" value="Diaminopimelate epimerase-like"/>
    <property type="match status" value="1"/>
</dbReference>
<proteinExistence type="inferred from homology"/>
<reference evidence="2 3" key="1">
    <citation type="submission" date="2021-11" db="EMBL/GenBank/DDBJ databases">
        <authorList>
            <person name="Huq M.A."/>
        </authorList>
    </citation>
    <scope>NUCLEOTIDE SEQUENCE [LARGE SCALE GENOMIC DNA]</scope>
    <source>
        <strain evidence="2 3">MAHUQ-52</strain>
    </source>
</reference>
<sequence length="293" mass="31410">MSALPFKQVDVFTRKPFMGNPVAVVLDASALSTEQMQQVANWTNLSETTFVVPVTDAQADYHVRIFTPHAELPFAGHPTIGTAHALLEAGMVKATDGVLVQQCRVGLVRLEVEAGTDGAQSISFSLPEPAITRLDEAQCDELEAVLGLRVDRGHTPCLVDVGARWIVAQLDSAQAVLDARPDFVRMKEQDRKGRHTGVVIFGPHNDGREARIEIRAFAPAHGIDEDPVCGSGSGTVGAFIRHTGQVERFGRAFVASQGVVVKRNGQLRLAVSEKAVEVGGNSVTCVDGVLRVS</sequence>
<dbReference type="NCBIfam" id="TIGR00654">
    <property type="entry name" value="PhzF_family"/>
    <property type="match status" value="1"/>
</dbReference>
<comment type="similarity">
    <text evidence="1">Belongs to the PhzF family.</text>
</comment>
<dbReference type="EMBL" id="JAJHPV010000020">
    <property type="protein sequence ID" value="MCC6072695.1"/>
    <property type="molecule type" value="Genomic_DNA"/>
</dbReference>
<evidence type="ECO:0000313" key="3">
    <source>
        <dbReference type="Proteomes" id="UP001198701"/>
    </source>
</evidence>
<dbReference type="PIRSF" id="PIRSF016184">
    <property type="entry name" value="PhzC_PhzF"/>
    <property type="match status" value="1"/>
</dbReference>
<accession>A0ABS8IVN8</accession>
<comment type="caution">
    <text evidence="2">The sequence shown here is derived from an EMBL/GenBank/DDBJ whole genome shotgun (WGS) entry which is preliminary data.</text>
</comment>
<gene>
    <name evidence="2" type="ORF">LMJ30_17305</name>
</gene>
<dbReference type="Proteomes" id="UP001198701">
    <property type="component" value="Unassembled WGS sequence"/>
</dbReference>
<dbReference type="InterPro" id="IPR003719">
    <property type="entry name" value="Phenazine_PhzF-like"/>
</dbReference>